<gene>
    <name evidence="1" type="ORF">S06H3_04383</name>
</gene>
<dbReference type="EMBL" id="BARV01001530">
    <property type="protein sequence ID" value="GAH97301.1"/>
    <property type="molecule type" value="Genomic_DNA"/>
</dbReference>
<name>X1JRC6_9ZZZZ</name>
<protein>
    <submittedName>
        <fullName evidence="1">Uncharacterized protein</fullName>
    </submittedName>
</protein>
<sequence length="54" mass="6330">MEDGVYTGSDVARYDFPSEIGQYIRMDVLEYTVTTVNGRVTQFHYVEKEYKKSI</sequence>
<evidence type="ECO:0000313" key="1">
    <source>
        <dbReference type="EMBL" id="GAH97301.1"/>
    </source>
</evidence>
<comment type="caution">
    <text evidence="1">The sequence shown here is derived from an EMBL/GenBank/DDBJ whole genome shotgun (WGS) entry which is preliminary data.</text>
</comment>
<organism evidence="1">
    <name type="scientific">marine sediment metagenome</name>
    <dbReference type="NCBI Taxonomy" id="412755"/>
    <lineage>
        <taxon>unclassified sequences</taxon>
        <taxon>metagenomes</taxon>
        <taxon>ecological metagenomes</taxon>
    </lineage>
</organism>
<proteinExistence type="predicted"/>
<accession>X1JRC6</accession>
<reference evidence="1" key="1">
    <citation type="journal article" date="2014" name="Front. Microbiol.">
        <title>High frequency of phylogenetically diverse reductive dehalogenase-homologous genes in deep subseafloor sedimentary metagenomes.</title>
        <authorList>
            <person name="Kawai M."/>
            <person name="Futagami T."/>
            <person name="Toyoda A."/>
            <person name="Takaki Y."/>
            <person name="Nishi S."/>
            <person name="Hori S."/>
            <person name="Arai W."/>
            <person name="Tsubouchi T."/>
            <person name="Morono Y."/>
            <person name="Uchiyama I."/>
            <person name="Ito T."/>
            <person name="Fujiyama A."/>
            <person name="Inagaki F."/>
            <person name="Takami H."/>
        </authorList>
    </citation>
    <scope>NUCLEOTIDE SEQUENCE</scope>
    <source>
        <strain evidence="1">Expedition CK06-06</strain>
    </source>
</reference>
<dbReference type="AlphaFoldDB" id="X1JRC6"/>